<sequence length="91" mass="10245">MITAPTGHVYTTEALGGLLFPGLAVSTGTVTTMTPVEGAGRTAMMPMRKTTREQDRRDRIAQERRRRLELNAEQERQRQAWLAATYEPPPF</sequence>
<comment type="caution">
    <text evidence="1">The sequence shown here is derived from an EMBL/GenBank/DDBJ whole genome shotgun (WGS) entry which is preliminary data.</text>
</comment>
<dbReference type="AlphaFoldDB" id="A0A0J6VJK4"/>
<dbReference type="STRING" id="37916.MCHLDSM_05967"/>
<accession>A0A0J6VJK4</accession>
<dbReference type="Proteomes" id="UP000036513">
    <property type="component" value="Unassembled WGS sequence"/>
</dbReference>
<organism evidence="1 2">
    <name type="scientific">Mycolicibacterium chlorophenolicum</name>
    <dbReference type="NCBI Taxonomy" id="37916"/>
    <lineage>
        <taxon>Bacteria</taxon>
        <taxon>Bacillati</taxon>
        <taxon>Actinomycetota</taxon>
        <taxon>Actinomycetes</taxon>
        <taxon>Mycobacteriales</taxon>
        <taxon>Mycobacteriaceae</taxon>
        <taxon>Mycolicibacterium</taxon>
    </lineage>
</organism>
<evidence type="ECO:0000313" key="2">
    <source>
        <dbReference type="Proteomes" id="UP000036513"/>
    </source>
</evidence>
<name>A0A0J6VJK4_9MYCO</name>
<dbReference type="EMBL" id="JYNL01000067">
    <property type="protein sequence ID" value="KMO69628.1"/>
    <property type="molecule type" value="Genomic_DNA"/>
</dbReference>
<gene>
    <name evidence="1" type="ORF">MCHLDSM_05967</name>
</gene>
<protein>
    <submittedName>
        <fullName evidence="1">Uncharacterized protein</fullName>
    </submittedName>
</protein>
<proteinExistence type="predicted"/>
<reference evidence="1 2" key="1">
    <citation type="journal article" date="2015" name="Genome Biol. Evol.">
        <title>Characterization of Three Mycobacterium spp. with Potential Use in Bioremediation by Genome Sequencing and Comparative Genomics.</title>
        <authorList>
            <person name="Das S."/>
            <person name="Pettersson B.M."/>
            <person name="Behra P.R."/>
            <person name="Ramesh M."/>
            <person name="Dasgupta S."/>
            <person name="Bhattacharya A."/>
            <person name="Kirsebom L.A."/>
        </authorList>
    </citation>
    <scope>NUCLEOTIDE SEQUENCE [LARGE SCALE GENOMIC DNA]</scope>
    <source>
        <strain evidence="1 2">DSM 43826</strain>
    </source>
</reference>
<dbReference type="SMR" id="A0A0J6VJK4"/>
<dbReference type="PATRIC" id="fig|37916.4.peg.5991"/>
<keyword evidence="2" id="KW-1185">Reference proteome</keyword>
<evidence type="ECO:0000313" key="1">
    <source>
        <dbReference type="EMBL" id="KMO69628.1"/>
    </source>
</evidence>